<feature type="chain" id="PRO_5035735951" evidence="1">
    <location>
        <begin position="20"/>
        <end position="159"/>
    </location>
</feature>
<accession>A0A8S1YPY2</accession>
<dbReference type="EMBL" id="CAJJDO010000190">
    <property type="protein sequence ID" value="CAD8213922.1"/>
    <property type="molecule type" value="Genomic_DNA"/>
</dbReference>
<sequence>MKIRTILIILLILIQISKQDCIRQLKESNSLLKRNHQNVLSYQSGALISSKIINYFRDGNDGVCLRDRIYKIMTIGVPHTQCGLGKQISIKLLQKYLLNTVKIWFWDYGSLFNQNKEKIKFMKVTQQQFVDEFELVNIGGNTYNQNLHIIKVEAYYKFQ</sequence>
<evidence type="ECO:0000313" key="3">
    <source>
        <dbReference type="Proteomes" id="UP000689195"/>
    </source>
</evidence>
<gene>
    <name evidence="2" type="ORF">PPENT_87.1.T1900008</name>
</gene>
<dbReference type="OrthoDB" id="307849at2759"/>
<dbReference type="Proteomes" id="UP000689195">
    <property type="component" value="Unassembled WGS sequence"/>
</dbReference>
<comment type="caution">
    <text evidence="2">The sequence shown here is derived from an EMBL/GenBank/DDBJ whole genome shotgun (WGS) entry which is preliminary data.</text>
</comment>
<keyword evidence="3" id="KW-1185">Reference proteome</keyword>
<reference evidence="2" key="1">
    <citation type="submission" date="2021-01" db="EMBL/GenBank/DDBJ databases">
        <authorList>
            <consortium name="Genoscope - CEA"/>
            <person name="William W."/>
        </authorList>
    </citation>
    <scope>NUCLEOTIDE SEQUENCE</scope>
</reference>
<dbReference type="AlphaFoldDB" id="A0A8S1YPY2"/>
<proteinExistence type="predicted"/>
<feature type="signal peptide" evidence="1">
    <location>
        <begin position="1"/>
        <end position="19"/>
    </location>
</feature>
<keyword evidence="1" id="KW-0732">Signal</keyword>
<evidence type="ECO:0000313" key="2">
    <source>
        <dbReference type="EMBL" id="CAD8213922.1"/>
    </source>
</evidence>
<name>A0A8S1YPY2_9CILI</name>
<evidence type="ECO:0000256" key="1">
    <source>
        <dbReference type="SAM" id="SignalP"/>
    </source>
</evidence>
<organism evidence="2 3">
    <name type="scientific">Paramecium pentaurelia</name>
    <dbReference type="NCBI Taxonomy" id="43138"/>
    <lineage>
        <taxon>Eukaryota</taxon>
        <taxon>Sar</taxon>
        <taxon>Alveolata</taxon>
        <taxon>Ciliophora</taxon>
        <taxon>Intramacronucleata</taxon>
        <taxon>Oligohymenophorea</taxon>
        <taxon>Peniculida</taxon>
        <taxon>Parameciidae</taxon>
        <taxon>Paramecium</taxon>
    </lineage>
</organism>
<protein>
    <submittedName>
        <fullName evidence="2">Uncharacterized protein</fullName>
    </submittedName>
</protein>